<gene>
    <name evidence="1" type="ORF">DI598_02245</name>
</gene>
<dbReference type="AlphaFoldDB" id="A0A2W5H8X1"/>
<dbReference type="PROSITE" id="PS51257">
    <property type="entry name" value="PROKAR_LIPOPROTEIN"/>
    <property type="match status" value="1"/>
</dbReference>
<dbReference type="EMBL" id="QFOI01000020">
    <property type="protein sequence ID" value="PZP51842.1"/>
    <property type="molecule type" value="Genomic_DNA"/>
</dbReference>
<organism evidence="1 2">
    <name type="scientific">Pseudopedobacter saltans</name>
    <dbReference type="NCBI Taxonomy" id="151895"/>
    <lineage>
        <taxon>Bacteria</taxon>
        <taxon>Pseudomonadati</taxon>
        <taxon>Bacteroidota</taxon>
        <taxon>Sphingobacteriia</taxon>
        <taxon>Sphingobacteriales</taxon>
        <taxon>Sphingobacteriaceae</taxon>
        <taxon>Pseudopedobacter</taxon>
    </lineage>
</organism>
<dbReference type="Proteomes" id="UP000249645">
    <property type="component" value="Unassembled WGS sequence"/>
</dbReference>
<sequence length="336" mass="38866">MRKVFLICSFLFVLGACKEKRKIPDVSKIVAPLTVIRSETDFFRIDTTNVELSLDKLSEKYGKFLNDYLYNIIGLPPFPDSVKKALPFFLNSYRPIEDSVIAHFKNLDKILEPLRLGLKLTKYYFPEYHAPEKLITYVGPLDGYGNVLTSSGLAVGLQMYMGKDFAPYQSEFLQQIYPAYISRRFEPEYIPVNCMKNIIQDMYPDNYKSLPLVEQMVEAGKRMYLLDQLLPYVADTLKIGYTNDQLEGCYKKEEGIWNYFTVNNLLYSSEPDETRDYMNDGPRTAVLGDGSPGNIGTFIGWQIIKKWMQSHEKTNMLRLMDTPANQIFKEAKYKPH</sequence>
<proteinExistence type="predicted"/>
<name>A0A2W5H8X1_9SPHI</name>
<accession>A0A2W5H8X1</accession>
<reference evidence="1 2" key="1">
    <citation type="submission" date="2017-11" db="EMBL/GenBank/DDBJ databases">
        <title>Infants hospitalized years apart are colonized by the same room-sourced microbial strains.</title>
        <authorList>
            <person name="Brooks B."/>
            <person name="Olm M.R."/>
            <person name="Firek B.A."/>
            <person name="Baker R."/>
            <person name="Thomas B.C."/>
            <person name="Morowitz M.J."/>
            <person name="Banfield J.F."/>
        </authorList>
    </citation>
    <scope>NUCLEOTIDE SEQUENCE [LARGE SCALE GENOMIC DNA]</scope>
    <source>
        <strain evidence="1">S2_009_000_R2_76</strain>
    </source>
</reference>
<dbReference type="InterPro" id="IPR019853">
    <property type="entry name" value="GldB-like"/>
</dbReference>
<dbReference type="Pfam" id="PF25594">
    <property type="entry name" value="GldB_lipo"/>
    <property type="match status" value="1"/>
</dbReference>
<evidence type="ECO:0000313" key="2">
    <source>
        <dbReference type="Proteomes" id="UP000249645"/>
    </source>
</evidence>
<comment type="caution">
    <text evidence="1">The sequence shown here is derived from an EMBL/GenBank/DDBJ whole genome shotgun (WGS) entry which is preliminary data.</text>
</comment>
<evidence type="ECO:0008006" key="3">
    <source>
        <dbReference type="Google" id="ProtNLM"/>
    </source>
</evidence>
<protein>
    <recommendedName>
        <fullName evidence="3">Gliding motility lipoprotein GldB</fullName>
    </recommendedName>
</protein>
<evidence type="ECO:0000313" key="1">
    <source>
        <dbReference type="EMBL" id="PZP51842.1"/>
    </source>
</evidence>